<gene>
    <name evidence="1" type="ORF">MGAL_10B019043</name>
</gene>
<dbReference type="Proteomes" id="UP000596742">
    <property type="component" value="Unassembled WGS sequence"/>
</dbReference>
<name>A0A8B6FDS5_MYTGA</name>
<sequence>RSTCCQQTNFVIWKMRKNDDGSTKAHGVGRINLTRQGSHIQEREGDCNYDFVTLIVGVTCGVVETSGDSTLIALNIIRTTTKLLNFPPQLQQSQQKSLYLIQLIDGSPDIFLLVVLNFCLCQQSFFYHIFHGVELTKRASDAIGKPAVLKKIKSDRHLQTQGEVFLMESMGKDDVCKAGEEALVNLYGGMPLEGLDILRWRKFTTKTMVLNRSSIVQVQTLPPTSDAAQFHSMRVYLQCQYWRGKTAEEMDPCNGIIHCNSKTDCDNRRCSCRKNGIPCSSGCGECRGINCSNSKLELEELDVEGNEDT</sequence>
<comment type="caution">
    <text evidence="1">The sequence shown here is derived from an EMBL/GenBank/DDBJ whole genome shotgun (WGS) entry which is preliminary data.</text>
</comment>
<dbReference type="AlphaFoldDB" id="A0A8B6FDS5"/>
<reference evidence="1" key="1">
    <citation type="submission" date="2018-11" db="EMBL/GenBank/DDBJ databases">
        <authorList>
            <person name="Alioto T."/>
            <person name="Alioto T."/>
        </authorList>
    </citation>
    <scope>NUCLEOTIDE SEQUENCE</scope>
</reference>
<dbReference type="EMBL" id="UYJE01006574">
    <property type="protein sequence ID" value="VDI47139.1"/>
    <property type="molecule type" value="Genomic_DNA"/>
</dbReference>
<organism evidence="1 2">
    <name type="scientific">Mytilus galloprovincialis</name>
    <name type="common">Mediterranean mussel</name>
    <dbReference type="NCBI Taxonomy" id="29158"/>
    <lineage>
        <taxon>Eukaryota</taxon>
        <taxon>Metazoa</taxon>
        <taxon>Spiralia</taxon>
        <taxon>Lophotrochozoa</taxon>
        <taxon>Mollusca</taxon>
        <taxon>Bivalvia</taxon>
        <taxon>Autobranchia</taxon>
        <taxon>Pteriomorphia</taxon>
        <taxon>Mytilida</taxon>
        <taxon>Mytiloidea</taxon>
        <taxon>Mytilidae</taxon>
        <taxon>Mytilinae</taxon>
        <taxon>Mytilus</taxon>
    </lineage>
</organism>
<feature type="non-terminal residue" evidence="1">
    <location>
        <position position="1"/>
    </location>
</feature>
<keyword evidence="2" id="KW-1185">Reference proteome</keyword>
<protein>
    <recommendedName>
        <fullName evidence="3">Tesmin/TSO1-like CXC domain-containing protein</fullName>
    </recommendedName>
</protein>
<accession>A0A8B6FDS5</accession>
<evidence type="ECO:0008006" key="3">
    <source>
        <dbReference type="Google" id="ProtNLM"/>
    </source>
</evidence>
<evidence type="ECO:0000313" key="1">
    <source>
        <dbReference type="EMBL" id="VDI47139.1"/>
    </source>
</evidence>
<dbReference type="OrthoDB" id="6156583at2759"/>
<evidence type="ECO:0000313" key="2">
    <source>
        <dbReference type="Proteomes" id="UP000596742"/>
    </source>
</evidence>
<proteinExistence type="predicted"/>